<dbReference type="SUPFAM" id="SSF53756">
    <property type="entry name" value="UDP-Glycosyltransferase/glycogen phosphorylase"/>
    <property type="match status" value="1"/>
</dbReference>
<evidence type="ECO:0000313" key="22">
    <source>
        <dbReference type="EMBL" id="DBA17284.1"/>
    </source>
</evidence>
<dbReference type="GO" id="GO:0017060">
    <property type="term" value="F:3-galactosyl-N-acetylglucosaminide 4-alpha-L-fucosyltransferase activity"/>
    <property type="evidence" value="ECO:0007669"/>
    <property type="project" value="UniProtKB-EC"/>
</dbReference>
<dbReference type="GO" id="GO:0017083">
    <property type="term" value="F:4-galactosyl-N-acetylglucosaminide 3-alpha-L-fucosyltransferase activity"/>
    <property type="evidence" value="ECO:0007669"/>
    <property type="project" value="UniProtKB-EC"/>
</dbReference>
<dbReference type="PANTHER" id="PTHR11929:SF11">
    <property type="entry name" value="4-GALACTOSYL-N-ACETYLGLUCOSAMINIDE 3-ALPHA-L-FUCOSYLTRANSFERASE FUT5"/>
    <property type="match status" value="1"/>
</dbReference>
<comment type="catalytic activity">
    <reaction evidence="16">
        <text>an alpha-Neu5Ac-(2-&gt;3)-beta-D-Gal-(1-&gt;3)-D-GlcNAc derivative + GDP-beta-L-fucose = an alpha-Neu5Ac-(2-&gt;3)-beta-D-Gal-(1-&gt;3)-[alpha-L-Fuc-(1-&gt;4)]-beta-D-GlcNAc derivative + GDP + H(+)</text>
        <dbReference type="Rhea" id="RHEA:62904"/>
        <dbReference type="ChEBI" id="CHEBI:15378"/>
        <dbReference type="ChEBI" id="CHEBI:57273"/>
        <dbReference type="ChEBI" id="CHEBI:58189"/>
        <dbReference type="ChEBI" id="CHEBI:146021"/>
        <dbReference type="ChEBI" id="CHEBI:146022"/>
    </reaction>
    <physiologicalReaction direction="left-to-right" evidence="16">
        <dbReference type="Rhea" id="RHEA:62905"/>
    </physiologicalReaction>
</comment>
<dbReference type="InterPro" id="IPR001503">
    <property type="entry name" value="Glyco_trans_10"/>
</dbReference>
<evidence type="ECO:0000256" key="2">
    <source>
        <dbReference type="ARBA" id="ARBA00004922"/>
    </source>
</evidence>
<evidence type="ECO:0000256" key="5">
    <source>
        <dbReference type="ARBA" id="ARBA00022679"/>
    </source>
</evidence>
<feature type="domain" description="Fucosyltransferase C-terminal" evidence="20">
    <location>
        <begin position="145"/>
        <end position="275"/>
    </location>
</feature>
<keyword evidence="11" id="KW-0472">Membrane</keyword>
<keyword evidence="4 19" id="KW-0328">Glycosyltransferase</keyword>
<evidence type="ECO:0000256" key="10">
    <source>
        <dbReference type="ARBA" id="ARBA00023098"/>
    </source>
</evidence>
<dbReference type="InterPro" id="IPR055270">
    <property type="entry name" value="Glyco_tran_10_C"/>
</dbReference>
<evidence type="ECO:0000256" key="1">
    <source>
        <dbReference type="ARBA" id="ARBA00004447"/>
    </source>
</evidence>
<dbReference type="Pfam" id="PF17039">
    <property type="entry name" value="Glyco_tran_10_N"/>
    <property type="match status" value="1"/>
</dbReference>
<comment type="similarity">
    <text evidence="3 19">Belongs to the glycosyltransferase 10 family.</text>
</comment>
<evidence type="ECO:0000256" key="15">
    <source>
        <dbReference type="ARBA" id="ARBA00036273"/>
    </source>
</evidence>
<evidence type="ECO:0000256" key="19">
    <source>
        <dbReference type="RuleBase" id="RU003832"/>
    </source>
</evidence>
<evidence type="ECO:0000256" key="13">
    <source>
        <dbReference type="ARBA" id="ARBA00029329"/>
    </source>
</evidence>
<comment type="pathway">
    <text evidence="2">Protein modification; protein glycosylation.</text>
</comment>
<evidence type="ECO:0000256" key="8">
    <source>
        <dbReference type="ARBA" id="ARBA00022989"/>
    </source>
</evidence>
<dbReference type="EMBL" id="DYDO01000010">
    <property type="protein sequence ID" value="DBA17284.1"/>
    <property type="molecule type" value="Genomic_DNA"/>
</dbReference>
<comment type="caution">
    <text evidence="22">The sequence shown here is derived from an EMBL/GenBank/DDBJ whole genome shotgun (WGS) entry which is preliminary data.</text>
</comment>
<dbReference type="PANTHER" id="PTHR11929">
    <property type="entry name" value="ALPHA- 1,3 -FUCOSYLTRANSFERASE"/>
    <property type="match status" value="1"/>
</dbReference>
<keyword evidence="5 19" id="KW-0808">Transferase</keyword>
<name>A0AAV2ZRW6_PYXAD</name>
<comment type="subcellular location">
    <subcellularLocation>
        <location evidence="1 19">Golgi apparatus</location>
        <location evidence="1 19">Golgi stack membrane</location>
        <topology evidence="1 19">Single-pass type II membrane protein</topology>
    </subcellularLocation>
</comment>
<dbReference type="InterPro" id="IPR038577">
    <property type="entry name" value="GT10-like_C_sf"/>
</dbReference>
<dbReference type="GO" id="GO:0006629">
    <property type="term" value="P:lipid metabolic process"/>
    <property type="evidence" value="ECO:0007669"/>
    <property type="project" value="UniProtKB-KW"/>
</dbReference>
<comment type="catalytic activity">
    <reaction evidence="18">
        <text>beta-D-galactosyl-(1-&gt;4)-N-acetyl-D-glucosamine + GDP-beta-L-fucose = beta-D-galactosyl-(1-&gt;4)-[alpha-L-fucosyl-(1-&gt;3)]-N-acetyl-D-glucosamine + GDP + H(+)</text>
        <dbReference type="Rhea" id="RHEA:62824"/>
        <dbReference type="ChEBI" id="CHEBI:15378"/>
        <dbReference type="ChEBI" id="CHEBI:57273"/>
        <dbReference type="ChEBI" id="CHEBI:58189"/>
        <dbReference type="ChEBI" id="CHEBI:60152"/>
        <dbReference type="ChEBI" id="CHEBI:62287"/>
    </reaction>
    <physiologicalReaction direction="left-to-right" evidence="18">
        <dbReference type="Rhea" id="RHEA:62825"/>
    </physiologicalReaction>
</comment>
<reference evidence="22" key="1">
    <citation type="thesis" date="2020" institute="ProQuest LLC" country="789 East Eisenhower Parkway, Ann Arbor, MI, USA">
        <title>Comparative Genomics and Chromosome Evolution.</title>
        <authorList>
            <person name="Mudd A.B."/>
        </authorList>
    </citation>
    <scope>NUCLEOTIDE SEQUENCE</scope>
    <source>
        <strain evidence="22">1538</strain>
        <tissue evidence="22">Blood</tissue>
    </source>
</reference>
<dbReference type="EC" id="2.4.1.-" evidence="19"/>
<sequence length="276" mass="32442">MSGKHIIQPQFRDTQPSSKTEKQKEYLILLWTQPFGQWFPLNRCQVSSYSDQCILTDNRSLYHLANAVVIHHREVSSSKLLLPKSPRPEKQYWVWFNLESPSNCPNLNMADNIFNLTMTYRADSDIFTPYGWIERHGGTEPFSIPAKSKLVAWVVSNWNPNYERFKYYEDLKHHIDIDLYGRYHMPLPKANQSLILSKYKFYLAFENSKDTDYITEKLWKNALVSASVPIVMGPPRANYERFIPHDSFIHVDDFSSAQELASYILELDKDDKRYQS</sequence>
<comment type="catalytic activity">
    <reaction evidence="15">
        <text>a beta-D-galactosyl-(1-&gt;3)-N-acetyl-beta-D-glucosaminyl derivative + GDP-beta-L-fucose = a beta-D-galactosyl-(1-&gt;3)-[alpha-L-fucosyl-(1-&gt;4)]-N-acetyl-beta-D-glucosaminyl derivative + GDP + H(+)</text>
        <dbReference type="Rhea" id="RHEA:23628"/>
        <dbReference type="ChEBI" id="CHEBI:15378"/>
        <dbReference type="ChEBI" id="CHEBI:57273"/>
        <dbReference type="ChEBI" id="CHEBI:58189"/>
        <dbReference type="ChEBI" id="CHEBI:133506"/>
        <dbReference type="ChEBI" id="CHEBI:140304"/>
        <dbReference type="EC" id="2.4.1.65"/>
    </reaction>
    <physiologicalReaction direction="left-to-right" evidence="15">
        <dbReference type="Rhea" id="RHEA:23629"/>
    </physiologicalReaction>
</comment>
<evidence type="ECO:0000256" key="16">
    <source>
        <dbReference type="ARBA" id="ARBA00036468"/>
    </source>
</evidence>
<keyword evidence="8" id="KW-1133">Transmembrane helix</keyword>
<dbReference type="Proteomes" id="UP001181693">
    <property type="component" value="Unassembled WGS sequence"/>
</dbReference>
<dbReference type="GO" id="GO:0032580">
    <property type="term" value="C:Golgi cisterna membrane"/>
    <property type="evidence" value="ECO:0007669"/>
    <property type="project" value="UniProtKB-SubCell"/>
</dbReference>
<evidence type="ECO:0000256" key="12">
    <source>
        <dbReference type="ARBA" id="ARBA00023180"/>
    </source>
</evidence>
<dbReference type="InterPro" id="IPR031481">
    <property type="entry name" value="Glyco_tran_10_N"/>
</dbReference>
<evidence type="ECO:0000313" key="23">
    <source>
        <dbReference type="Proteomes" id="UP001181693"/>
    </source>
</evidence>
<evidence type="ECO:0000256" key="17">
    <source>
        <dbReference type="ARBA" id="ARBA00036481"/>
    </source>
</evidence>
<comment type="catalytic activity">
    <reaction evidence="17">
        <text>an N-acetyl-alpha-neuraminyl-(2-&gt;3)-beta-D-galactosyl-(1-&gt;4)-N-acetyl-beta-D-glucosaminyl derivative + GDP-beta-L-fucose = an alpha-Neu5Ac-(2-&gt;3)-beta-D-Gal-(1-&gt;4)-[alpha-L-Fuc-(1-&gt;3)]-beta-D-GlcNAc derivative + GDP + H(+)</text>
        <dbReference type="Rhea" id="RHEA:56076"/>
        <dbReference type="ChEBI" id="CHEBI:15378"/>
        <dbReference type="ChEBI" id="CHEBI:57273"/>
        <dbReference type="ChEBI" id="CHEBI:58189"/>
        <dbReference type="ChEBI" id="CHEBI:136545"/>
        <dbReference type="ChEBI" id="CHEBI:139509"/>
    </reaction>
    <physiologicalReaction direction="left-to-right" evidence="17">
        <dbReference type="Rhea" id="RHEA:56077"/>
    </physiologicalReaction>
</comment>
<comment type="catalytic activity">
    <reaction evidence="14">
        <text>an alpha-Neu5Ac-(2-&gt;3)-beta-D-Gal-(1-&gt;4)-beta-D-GlcNAc-(1-&gt;3)-beta-D-Gal-(1-&gt;4)-[alpha-L-Fuc-(1-&gt;3)]-beta-D-GlcNAc derivative + GDP-beta-L-fucose = an alpha-Neu5Ac-(2-&gt;3)-beta-D-Gal-(1-&gt;4)-[alpha-L-Fuc-(1-&gt;3)]-beta-D-GlcNAc-(1-&gt;3)-beta-D-Gal-(1-&gt;4)-[alpha-L-Fuc-(1-&gt;3)]-beta-D-GlcNAc derivative + GDP + H(+)</text>
        <dbReference type="Rhea" id="RHEA:52864"/>
        <dbReference type="ChEBI" id="CHEBI:15378"/>
        <dbReference type="ChEBI" id="CHEBI:57273"/>
        <dbReference type="ChEBI" id="CHEBI:58189"/>
        <dbReference type="ChEBI" id="CHEBI:145342"/>
        <dbReference type="ChEBI" id="CHEBI:145343"/>
    </reaction>
    <physiologicalReaction direction="left-to-right" evidence="14">
        <dbReference type="Rhea" id="RHEA:52865"/>
    </physiologicalReaction>
</comment>
<gene>
    <name evidence="22" type="ORF">GDO54_002758</name>
</gene>
<dbReference type="Gene3D" id="3.40.50.11660">
    <property type="entry name" value="Glycosyl transferase family 10, C-terminal domain"/>
    <property type="match status" value="1"/>
</dbReference>
<keyword evidence="10" id="KW-0443">Lipid metabolism</keyword>
<keyword evidence="12" id="KW-0325">Glycoprotein</keyword>
<evidence type="ECO:0000259" key="21">
    <source>
        <dbReference type="Pfam" id="PF17039"/>
    </source>
</evidence>
<evidence type="ECO:0000256" key="7">
    <source>
        <dbReference type="ARBA" id="ARBA00022968"/>
    </source>
</evidence>
<evidence type="ECO:0000256" key="9">
    <source>
        <dbReference type="ARBA" id="ARBA00023034"/>
    </source>
</evidence>
<dbReference type="FunFam" id="3.40.50.11660:FF:000001">
    <property type="entry name" value="alpha-(1,3)-fucosyltransferase 9"/>
    <property type="match status" value="1"/>
</dbReference>
<evidence type="ECO:0000256" key="6">
    <source>
        <dbReference type="ARBA" id="ARBA00022692"/>
    </source>
</evidence>
<comment type="catalytic activity">
    <reaction evidence="13">
        <text>a beta-D-galactosyl-(1-&gt;4)-N-acetyl-beta-D-glucosaminyl derivative + GDP-beta-L-fucose = a beta-D-galactosyl-(1-&gt;4)-[alpha-L-fucosyl-(1-&gt;3)]-N-acetyl-beta-D-glucosaminyl derivative + GDP + H(+)</text>
        <dbReference type="Rhea" id="RHEA:14257"/>
        <dbReference type="ChEBI" id="CHEBI:15378"/>
        <dbReference type="ChEBI" id="CHEBI:57273"/>
        <dbReference type="ChEBI" id="CHEBI:58189"/>
        <dbReference type="ChEBI" id="CHEBI:133507"/>
        <dbReference type="ChEBI" id="CHEBI:137941"/>
        <dbReference type="EC" id="2.4.1.152"/>
    </reaction>
    <physiologicalReaction direction="left-to-right" evidence="13">
        <dbReference type="Rhea" id="RHEA:14258"/>
    </physiologicalReaction>
</comment>
<evidence type="ECO:0000256" key="4">
    <source>
        <dbReference type="ARBA" id="ARBA00022676"/>
    </source>
</evidence>
<proteinExistence type="inferred from homology"/>
<keyword evidence="7" id="KW-0735">Signal-anchor</keyword>
<evidence type="ECO:0000256" key="18">
    <source>
        <dbReference type="ARBA" id="ARBA00036928"/>
    </source>
</evidence>
<feature type="domain" description="Fucosyltransferase N-terminal" evidence="21">
    <location>
        <begin position="24"/>
        <end position="131"/>
    </location>
</feature>
<organism evidence="22 23">
    <name type="scientific">Pyxicephalus adspersus</name>
    <name type="common">African bullfrog</name>
    <dbReference type="NCBI Taxonomy" id="30357"/>
    <lineage>
        <taxon>Eukaryota</taxon>
        <taxon>Metazoa</taxon>
        <taxon>Chordata</taxon>
        <taxon>Craniata</taxon>
        <taxon>Vertebrata</taxon>
        <taxon>Euteleostomi</taxon>
        <taxon>Amphibia</taxon>
        <taxon>Batrachia</taxon>
        <taxon>Anura</taxon>
        <taxon>Neobatrachia</taxon>
        <taxon>Ranoidea</taxon>
        <taxon>Pyxicephalidae</taxon>
        <taxon>Pyxicephalinae</taxon>
        <taxon>Pyxicephalus</taxon>
    </lineage>
</organism>
<evidence type="ECO:0000259" key="20">
    <source>
        <dbReference type="Pfam" id="PF00852"/>
    </source>
</evidence>
<dbReference type="Pfam" id="PF00852">
    <property type="entry name" value="Glyco_transf_10"/>
    <property type="match status" value="1"/>
</dbReference>
<evidence type="ECO:0000256" key="3">
    <source>
        <dbReference type="ARBA" id="ARBA00008919"/>
    </source>
</evidence>
<evidence type="ECO:0000256" key="11">
    <source>
        <dbReference type="ARBA" id="ARBA00023136"/>
    </source>
</evidence>
<protein>
    <recommendedName>
        <fullName evidence="19">Fucosyltransferase</fullName>
        <ecNumber evidence="19">2.4.1.-</ecNumber>
    </recommendedName>
</protein>
<keyword evidence="6 19" id="KW-0812">Transmembrane</keyword>
<evidence type="ECO:0000256" key="14">
    <source>
        <dbReference type="ARBA" id="ARBA00036052"/>
    </source>
</evidence>
<accession>A0AAV2ZRW6</accession>
<keyword evidence="23" id="KW-1185">Reference proteome</keyword>
<keyword evidence="9 19" id="KW-0333">Golgi apparatus</keyword>
<dbReference type="AlphaFoldDB" id="A0AAV2ZRW6"/>